<name>W7YIK8_9BACL</name>
<comment type="caution">
    <text evidence="2">The sequence shown here is derived from an EMBL/GenBank/DDBJ whole genome shotgun (WGS) entry which is preliminary data.</text>
</comment>
<keyword evidence="3" id="KW-1185">Reference proteome</keyword>
<organism evidence="2 3">
    <name type="scientific">Paenibacillus pini JCM 16418</name>
    <dbReference type="NCBI Taxonomy" id="1236976"/>
    <lineage>
        <taxon>Bacteria</taxon>
        <taxon>Bacillati</taxon>
        <taxon>Bacillota</taxon>
        <taxon>Bacilli</taxon>
        <taxon>Bacillales</taxon>
        <taxon>Paenibacillaceae</taxon>
        <taxon>Paenibacillus</taxon>
    </lineage>
</organism>
<dbReference type="RefSeq" id="WP_242403781.1">
    <property type="nucleotide sequence ID" value="NZ_BAVZ01000006.1"/>
</dbReference>
<proteinExistence type="predicted"/>
<protein>
    <submittedName>
        <fullName evidence="2">Uncharacterized protein</fullName>
    </submittedName>
</protein>
<evidence type="ECO:0000256" key="1">
    <source>
        <dbReference type="SAM" id="MobiDB-lite"/>
    </source>
</evidence>
<reference evidence="2 3" key="1">
    <citation type="journal article" date="2014" name="Genome Announc.">
        <title>Draft Genome Sequence of Paenibacillus pini JCM 16418T, Isolated from the Rhizosphere of Pine Tree.</title>
        <authorList>
            <person name="Yuki M."/>
            <person name="Oshima K."/>
            <person name="Suda W."/>
            <person name="Oshida Y."/>
            <person name="Kitamura K."/>
            <person name="Iida Y."/>
            <person name="Hattori M."/>
            <person name="Ohkuma M."/>
        </authorList>
    </citation>
    <scope>NUCLEOTIDE SEQUENCE [LARGE SCALE GENOMIC DNA]</scope>
    <source>
        <strain evidence="2 3">JCM 16418</strain>
    </source>
</reference>
<dbReference type="STRING" id="1236976.JCM16418_2353"/>
<dbReference type="eggNOG" id="COG5361">
    <property type="taxonomic scope" value="Bacteria"/>
</dbReference>
<dbReference type="EMBL" id="BAVZ01000006">
    <property type="protein sequence ID" value="GAF08287.1"/>
    <property type="molecule type" value="Genomic_DNA"/>
</dbReference>
<feature type="compositionally biased region" description="Polar residues" evidence="1">
    <location>
        <begin position="302"/>
        <end position="313"/>
    </location>
</feature>
<evidence type="ECO:0000313" key="2">
    <source>
        <dbReference type="EMBL" id="GAF08287.1"/>
    </source>
</evidence>
<dbReference type="Proteomes" id="UP000019364">
    <property type="component" value="Unassembled WGS sequence"/>
</dbReference>
<feature type="region of interest" description="Disordered" evidence="1">
    <location>
        <begin position="302"/>
        <end position="323"/>
    </location>
</feature>
<evidence type="ECO:0000313" key="3">
    <source>
        <dbReference type="Proteomes" id="UP000019364"/>
    </source>
</evidence>
<dbReference type="AlphaFoldDB" id="W7YIK8"/>
<gene>
    <name evidence="2" type="ORF">JCM16418_2353</name>
</gene>
<sequence length="323" mass="34419">MPGGRYSYDNPDNIYRTIPIDGSSKYIIHGKRTSPGPTDVTFSLISNPNSQNTITFLSGNDLVVNADGSYSITVDSDPANGRTNHIQSTSAAVQLFIRNNLGNWNTETPDALTVERLPDGSQHTPKSQLAIAAEAWTNLQESIIDYGIGALGIKTHLNPVNTLSSPTSSSTLGTLVTQASSFGHFKLADDEALVARVTTGGAGYVVFPVTDPWMVTVDPIHHQSSLNNIQAAPNANGSYTFVVSVKDPGVANWIDPVGLHEGTIMVRWQNLPSTTPASGGPSVQTQVVKLADLSSVLPSDTSYVTSNQRNQQLADRAAGYALR</sequence>
<accession>W7YIK8</accession>